<dbReference type="PANTHER" id="PTHR31359">
    <property type="entry name" value="TRANSMEMBRANE PROTEIN 92"/>
    <property type="match status" value="1"/>
</dbReference>
<dbReference type="PANTHER" id="PTHR31359:SF31">
    <property type="entry name" value="TRANSMEMBRANE PROTEIN 92"/>
    <property type="match status" value="1"/>
</dbReference>
<dbReference type="GeneID" id="110340908"/>
<name>A0ABM2WYE5_MESAU</name>
<sequence length="123" mass="14150">MGFRCCESGCCLEKKNIGNTSNHSLRMVSIIFLVMIPLNMFIYRLVKCFCCKCREPEENLRRNHQIPPEAPTIAPVEMIWVTPLDPPPPYVEVILNLEEPPPPYSFWPEDPAGQMRCTYTSAF</sequence>
<reference evidence="3" key="1">
    <citation type="submission" date="2025-08" db="UniProtKB">
        <authorList>
            <consortium name="RefSeq"/>
        </authorList>
    </citation>
    <scope>IDENTIFICATION</scope>
    <source>
        <tissue evidence="3">Liver</tissue>
    </source>
</reference>
<proteinExistence type="predicted"/>
<gene>
    <name evidence="3" type="primary">LOC110340908</name>
</gene>
<keyword evidence="1" id="KW-0812">Transmembrane</keyword>
<evidence type="ECO:0000313" key="2">
    <source>
        <dbReference type="Proteomes" id="UP000886700"/>
    </source>
</evidence>
<keyword evidence="2" id="KW-1185">Reference proteome</keyword>
<organism evidence="2 3">
    <name type="scientific">Mesocricetus auratus</name>
    <name type="common">Golden hamster</name>
    <dbReference type="NCBI Taxonomy" id="10036"/>
    <lineage>
        <taxon>Eukaryota</taxon>
        <taxon>Metazoa</taxon>
        <taxon>Chordata</taxon>
        <taxon>Craniata</taxon>
        <taxon>Vertebrata</taxon>
        <taxon>Euteleostomi</taxon>
        <taxon>Mammalia</taxon>
        <taxon>Eutheria</taxon>
        <taxon>Euarchontoglires</taxon>
        <taxon>Glires</taxon>
        <taxon>Rodentia</taxon>
        <taxon>Myomorpha</taxon>
        <taxon>Muroidea</taxon>
        <taxon>Cricetidae</taxon>
        <taxon>Cricetinae</taxon>
        <taxon>Mesocricetus</taxon>
    </lineage>
</organism>
<feature type="transmembrane region" description="Helical" evidence="1">
    <location>
        <begin position="24"/>
        <end position="46"/>
    </location>
</feature>
<accession>A0ABM2WYE5</accession>
<keyword evidence="1" id="KW-0472">Membrane</keyword>
<dbReference type="Proteomes" id="UP000886700">
    <property type="component" value="Unplaced"/>
</dbReference>
<evidence type="ECO:0000313" key="3">
    <source>
        <dbReference type="RefSeq" id="XP_040595705.1"/>
    </source>
</evidence>
<evidence type="ECO:0000256" key="1">
    <source>
        <dbReference type="SAM" id="Phobius"/>
    </source>
</evidence>
<protein>
    <submittedName>
        <fullName evidence="3">Transmembrane protein 92-like</fullName>
    </submittedName>
</protein>
<keyword evidence="1" id="KW-1133">Transmembrane helix</keyword>
<dbReference type="RefSeq" id="XP_040595705.1">
    <property type="nucleotide sequence ID" value="XM_040739771.1"/>
</dbReference>